<dbReference type="InterPro" id="IPR006162">
    <property type="entry name" value="Ppantetheine_attach_site"/>
</dbReference>
<dbReference type="InterPro" id="IPR001031">
    <property type="entry name" value="Thioesterase"/>
</dbReference>
<evidence type="ECO:0000256" key="1">
    <source>
        <dbReference type="ARBA" id="ARBA00022450"/>
    </source>
</evidence>
<evidence type="ECO:0000259" key="3">
    <source>
        <dbReference type="PROSITE" id="PS50075"/>
    </source>
</evidence>
<dbReference type="Proteomes" id="UP000279457">
    <property type="component" value="Unassembled WGS sequence"/>
</dbReference>
<dbReference type="PROSITE" id="PS00012">
    <property type="entry name" value="PHOSPHOPANTETHEINE"/>
    <property type="match status" value="1"/>
</dbReference>
<dbReference type="SUPFAM" id="SSF53474">
    <property type="entry name" value="alpha/beta-Hydrolases"/>
    <property type="match status" value="1"/>
</dbReference>
<dbReference type="GO" id="GO:0016491">
    <property type="term" value="F:oxidoreductase activity"/>
    <property type="evidence" value="ECO:0007669"/>
    <property type="project" value="InterPro"/>
</dbReference>
<keyword evidence="2" id="KW-0597">Phosphoprotein</keyword>
<dbReference type="Pfam" id="PF00975">
    <property type="entry name" value="Thioesterase"/>
    <property type="match status" value="1"/>
</dbReference>
<dbReference type="GO" id="GO:0031177">
    <property type="term" value="F:phosphopantetheine binding"/>
    <property type="evidence" value="ECO:0007669"/>
    <property type="project" value="InterPro"/>
</dbReference>
<keyword evidence="1" id="KW-0596">Phosphopantetheine</keyword>
<dbReference type="Pfam" id="PF00501">
    <property type="entry name" value="AMP-binding"/>
    <property type="match status" value="1"/>
</dbReference>
<dbReference type="PANTHER" id="PTHR45527:SF1">
    <property type="entry name" value="FATTY ACID SYNTHASE"/>
    <property type="match status" value="1"/>
</dbReference>
<dbReference type="SMART" id="SM00823">
    <property type="entry name" value="PKS_PP"/>
    <property type="match status" value="1"/>
</dbReference>
<dbReference type="CDD" id="cd05930">
    <property type="entry name" value="A_NRPS"/>
    <property type="match status" value="1"/>
</dbReference>
<dbReference type="InterPro" id="IPR020845">
    <property type="entry name" value="AMP-binding_CS"/>
</dbReference>
<dbReference type="Gene3D" id="3.40.50.12780">
    <property type="entry name" value="N-terminal domain of ligase-like"/>
    <property type="match status" value="1"/>
</dbReference>
<dbReference type="Gene3D" id="3.40.50.1820">
    <property type="entry name" value="alpha/beta hydrolase"/>
    <property type="match status" value="1"/>
</dbReference>
<dbReference type="InterPro" id="IPR029058">
    <property type="entry name" value="AB_hydrolase_fold"/>
</dbReference>
<sequence length="1269" mass="141185">MLVRCVRTRPAHIAVKDQNTSLSYQHFLQSIARSADSLHALIEEDVQFIGLYCDPCVEMICGAWSILAAGRAYLPLAPDYPADRLRYMIEDSGVTIVLTQPALKAQLMAIVGEKVTIITQDDLEKVSVATTDAVLSRPQERLAYMIYTSGSTGNPKGVMVSWRNISHQIAWLKEQFGFDQNDRILQKTPISFDAAQWEILAPAFGCEVVVGPKNCYRDPDALINTLQQQNITVLQCVPTLLHALVEHPLFPDCQALKKVFSGGEILTRPLAAEFFQHLPHARLTNLYGPTECTINTSSFTLEAESVASYPDAIAIGKPVADTFYHVLDSAGAPVLLGETGELYISGVQVASGYYQRPELTRERFIPASGTPVPGHELLYRTGDLVRQDQTGNTFFVGRADNQIKLRGYRVELDEIRLAIEKHHWVKHAAVIVQQAPRSGQQILTACIELDRRQAALMDQDKHDSHHISKSNKLQVKAQLSNAGCRQLSAKQLADCIPLAFKTPDSGQLETAFGRKTYRFFEGGPQVSQQTLVQVLQRQPETGDLLAGKPALAPENIGKLLRHFGQFISEDRLLPKYAYASPGALYATQLYLELNGVAGLPAAIYYYHPAKHALVPIAPVAGTCHQLIKLHFIGERDAIAPVYKNNLREVLEMETGHMLGLFDELLPAYGLHAERSASQRGPLPDWYDGHHYNDYLGGYVVSQAPVKPDRAQIQLYLQVHRHVEGLAAGLYAFQQGALHFISDSMLQKKDVIAINQRVFEQASFGIGVVCNGADPDEHYVLAGREMHRLQSNKHLLGLMSSGYSSKSHHDLPAATEMRNILAQHHLPMDCFYFCLGGPVSKAQYLHTGMNEDRIHIQGPVELLKEDLAAQLPNYMIPNKVIIVERLPQTANGKIDTLALKSLPELNETDNCGEKIALNSPLEKTIGEIWCAVMKWEEVFAADDFFAAGGNSLSAVALINRINNMFAIKLPLQVIFQMPTVRGLATAVEKCRHAAVPCSRLIKLNAFTERPIFCWPGLGGYPLSLRQLAEKLPGQRAFFGVQAEGINEGEVPRQNVTEMARDDIEQIKAIQPDGPYTLWGYSFGARVAFETAAQLEAQGDTVAALYLLAPGAPMTQMEREQRYEHRAAFDNPVFLAILFSVFAHQIEGPLLERCLAQCTTRQAFIAFICQRFPLLHADTVERIIRIVETTYGFSYAFHELENRRLNAPVTIIKARGDHYSFLDNAPEFSRQRPQLIELSVDHFTVLKPKGIDELLQKLSPAISDKDEKHAK</sequence>
<dbReference type="InterPro" id="IPR000873">
    <property type="entry name" value="AMP-dep_synth/lig_dom"/>
</dbReference>
<feature type="domain" description="Carrier" evidence="3">
    <location>
        <begin position="915"/>
        <end position="990"/>
    </location>
</feature>
<dbReference type="AlphaFoldDB" id="A0A3N6UZX1"/>
<dbReference type="InterPro" id="IPR042099">
    <property type="entry name" value="ANL_N_sf"/>
</dbReference>
<accession>A0A3N6UZX1</accession>
<dbReference type="GO" id="GO:0005737">
    <property type="term" value="C:cytoplasm"/>
    <property type="evidence" value="ECO:0007669"/>
    <property type="project" value="TreeGrafter"/>
</dbReference>
<dbReference type="InterPro" id="IPR036736">
    <property type="entry name" value="ACP-like_sf"/>
</dbReference>
<gene>
    <name evidence="4" type="ORF">EB241_11105</name>
</gene>
<dbReference type="Pfam" id="PF00550">
    <property type="entry name" value="PP-binding"/>
    <property type="match status" value="1"/>
</dbReference>
<dbReference type="InterPro" id="IPR020806">
    <property type="entry name" value="PKS_PP-bd"/>
</dbReference>
<protein>
    <submittedName>
        <fullName evidence="4">Amino acid adenylation domain-containing protein</fullName>
    </submittedName>
</protein>
<evidence type="ECO:0000313" key="4">
    <source>
        <dbReference type="EMBL" id="RQM38345.1"/>
    </source>
</evidence>
<dbReference type="InterPro" id="IPR000415">
    <property type="entry name" value="Nitroreductase-like"/>
</dbReference>
<comment type="caution">
    <text evidence="4">The sequence shown here is derived from an EMBL/GenBank/DDBJ whole genome shotgun (WGS) entry which is preliminary data.</text>
</comment>
<dbReference type="Gene3D" id="3.30.300.30">
    <property type="match status" value="2"/>
</dbReference>
<dbReference type="PROSITE" id="PS00455">
    <property type="entry name" value="AMP_BINDING"/>
    <property type="match status" value="1"/>
</dbReference>
<dbReference type="GO" id="GO:0044550">
    <property type="term" value="P:secondary metabolite biosynthetic process"/>
    <property type="evidence" value="ECO:0007669"/>
    <property type="project" value="TreeGrafter"/>
</dbReference>
<dbReference type="NCBIfam" id="TIGR01733">
    <property type="entry name" value="AA-adenyl-dom"/>
    <property type="match status" value="1"/>
</dbReference>
<dbReference type="Gene3D" id="3.40.109.10">
    <property type="entry name" value="NADH Oxidase"/>
    <property type="match status" value="1"/>
</dbReference>
<dbReference type="InterPro" id="IPR009081">
    <property type="entry name" value="PP-bd_ACP"/>
</dbReference>
<dbReference type="PROSITE" id="PS50075">
    <property type="entry name" value="CARRIER"/>
    <property type="match status" value="1"/>
</dbReference>
<evidence type="ECO:0000313" key="5">
    <source>
        <dbReference type="Proteomes" id="UP000279457"/>
    </source>
</evidence>
<organism evidence="4 5">
    <name type="scientific">Erwinia psidii</name>
    <dbReference type="NCBI Taxonomy" id="69224"/>
    <lineage>
        <taxon>Bacteria</taxon>
        <taxon>Pseudomonadati</taxon>
        <taxon>Pseudomonadota</taxon>
        <taxon>Gammaproteobacteria</taxon>
        <taxon>Enterobacterales</taxon>
        <taxon>Erwiniaceae</taxon>
        <taxon>Erwinia</taxon>
    </lineage>
</organism>
<dbReference type="SUPFAM" id="SSF47336">
    <property type="entry name" value="ACP-like"/>
    <property type="match status" value="1"/>
</dbReference>
<dbReference type="InterPro" id="IPR045851">
    <property type="entry name" value="AMP-bd_C_sf"/>
</dbReference>
<dbReference type="OrthoDB" id="9757559at2"/>
<reference evidence="4 5" key="1">
    <citation type="submission" date="2018-10" db="EMBL/GenBank/DDBJ databases">
        <title>Draft genome sequence for the type isolate of Erwinia psidii, agent causal of bacterial blight in guava (Psidium guajava) and wilt and die-back of Eucalyptus spp.</title>
        <authorList>
            <person name="Hermenegildo P.S."/>
            <person name="Santos S.A."/>
            <person name="Guimaraes L.M.S."/>
            <person name="Vidigal P.M.P."/>
            <person name="Pereira I.C."/>
            <person name="Badel J.L."/>
            <person name="Alfenas-Zerbini P."/>
            <person name="Ferreira M.A.S.V."/>
            <person name="Alfenas A.C."/>
        </authorList>
    </citation>
    <scope>NUCLEOTIDE SEQUENCE [LARGE SCALE GENOMIC DNA]</scope>
    <source>
        <strain evidence="4 5">IBSBF 435</strain>
    </source>
</reference>
<dbReference type="Gene3D" id="1.10.1200.10">
    <property type="entry name" value="ACP-like"/>
    <property type="match status" value="1"/>
</dbReference>
<dbReference type="GO" id="GO:0043041">
    <property type="term" value="P:amino acid activation for nonribosomal peptide biosynthetic process"/>
    <property type="evidence" value="ECO:0007669"/>
    <property type="project" value="TreeGrafter"/>
</dbReference>
<dbReference type="SUPFAM" id="SSF56801">
    <property type="entry name" value="Acetyl-CoA synthetase-like"/>
    <property type="match status" value="1"/>
</dbReference>
<dbReference type="PANTHER" id="PTHR45527">
    <property type="entry name" value="NONRIBOSOMAL PEPTIDE SYNTHETASE"/>
    <property type="match status" value="1"/>
</dbReference>
<dbReference type="EMBL" id="RHHM01000007">
    <property type="protein sequence ID" value="RQM38345.1"/>
    <property type="molecule type" value="Genomic_DNA"/>
</dbReference>
<name>A0A3N6UZX1_9GAMM</name>
<proteinExistence type="predicted"/>
<dbReference type="InterPro" id="IPR010071">
    <property type="entry name" value="AA_adenyl_dom"/>
</dbReference>
<keyword evidence="5" id="KW-1185">Reference proteome</keyword>
<evidence type="ECO:0000256" key="2">
    <source>
        <dbReference type="ARBA" id="ARBA00022553"/>
    </source>
</evidence>